<dbReference type="EMBL" id="JAROCG010000002">
    <property type="protein sequence ID" value="MDN4612581.1"/>
    <property type="molecule type" value="Genomic_DNA"/>
</dbReference>
<organism evidence="2 3">
    <name type="scientific">Arthrobacter burdickii</name>
    <dbReference type="NCBI Taxonomy" id="3035920"/>
    <lineage>
        <taxon>Bacteria</taxon>
        <taxon>Bacillati</taxon>
        <taxon>Actinomycetota</taxon>
        <taxon>Actinomycetes</taxon>
        <taxon>Micrococcales</taxon>
        <taxon>Micrococcaceae</taxon>
        <taxon>Arthrobacter</taxon>
    </lineage>
</organism>
<sequence>MRILYVGPIWLGSNALSMANGMLEAGHDLTVIDTSPINRLKKYSKNWAIQKVTRHRPISLVRQIDAMIEKEARSSKYDVLFCYKTIYLSQENLLALPIETKIHYSADDVSNPANISANYLRSESQWHRIVTTKRHNVREISARGGTPFLVMSAYDPAWHYRQVAPLGETYKFGFVGNRRPDRVDLVRRLSARFGPNMVVSGEGWTSDPKLNRSGAVVKAAAYGPQYSRMIASIGVNLVLLNSENRDTHTCRSFEVPASGGLFLGPRTSEHQELLDDGREALLYSSEDEFEYHIERLQRGGVDISKMALAGHRRITTSRNTYRDRATEILGLV</sequence>
<feature type="domain" description="Spore protein YkvP/CgeB glycosyl transferase-like" evidence="1">
    <location>
        <begin position="183"/>
        <end position="329"/>
    </location>
</feature>
<gene>
    <name evidence="2" type="ORF">P5G52_17060</name>
</gene>
<keyword evidence="3" id="KW-1185">Reference proteome</keyword>
<name>A0ABT8K545_9MICC</name>
<accession>A0ABT8K545</accession>
<comment type="caution">
    <text evidence="2">The sequence shown here is derived from an EMBL/GenBank/DDBJ whole genome shotgun (WGS) entry which is preliminary data.</text>
</comment>
<dbReference type="RefSeq" id="WP_301229744.1">
    <property type="nucleotide sequence ID" value="NZ_JAROCG010000002.1"/>
</dbReference>
<protein>
    <submittedName>
        <fullName evidence="2">Glycosyltransferase</fullName>
    </submittedName>
</protein>
<evidence type="ECO:0000259" key="1">
    <source>
        <dbReference type="Pfam" id="PF13524"/>
    </source>
</evidence>
<dbReference type="Pfam" id="PF13524">
    <property type="entry name" value="Glyco_trans_1_2"/>
    <property type="match status" value="1"/>
</dbReference>
<reference evidence="2" key="1">
    <citation type="submission" date="2023-06" db="EMBL/GenBank/DDBJ databases">
        <title>MT1 and MT2 Draft Genomes of Novel Species.</title>
        <authorList>
            <person name="Venkateswaran K."/>
        </authorList>
    </citation>
    <scope>NUCLEOTIDE SEQUENCE</scope>
    <source>
        <strain evidence="2">IIF3SC-B10</strain>
    </source>
</reference>
<dbReference type="Proteomes" id="UP001174209">
    <property type="component" value="Unassembled WGS sequence"/>
</dbReference>
<dbReference type="InterPro" id="IPR055259">
    <property type="entry name" value="YkvP/CgeB_Glyco_trans-like"/>
</dbReference>
<evidence type="ECO:0000313" key="3">
    <source>
        <dbReference type="Proteomes" id="UP001174209"/>
    </source>
</evidence>
<evidence type="ECO:0000313" key="2">
    <source>
        <dbReference type="EMBL" id="MDN4612581.1"/>
    </source>
</evidence>
<proteinExistence type="predicted"/>